<protein>
    <recommendedName>
        <fullName evidence="3">Rubredoxin-like domain-containing protein</fullName>
    </recommendedName>
</protein>
<sequence>MFEVNKLECENCGWNDLTTFGGSRRMPNPYAAVEKKLQEKLHPRTKRMWEELLVHPSIVMEKEVAKLDYKTRGKEEKKGNLGPLQVKYKTVMGVCSYCETYENYLSFYEVESGESLHPCLCNGCGEKVDVCKDPLNIPCPSCSTELTGVPSRERAWRFNEEVGKPNVIGIGKNSLAVLEKVDAGFNKFGFVVDGVRGEGFECVSVVHDGLIDEKQENVPILFPAVSELMERIEALETTSRNLFLLVDIHSVIDISLFKLVVNRLKYGGFQISVVATGSYQFQGRGTWMQYQEVLTEMKPHITSVITFDKSKYVDRKTWDMEEANKKAEEKLLEGFKLLREFI</sequence>
<evidence type="ECO:0000313" key="2">
    <source>
        <dbReference type="Proteomes" id="UP000784880"/>
    </source>
</evidence>
<keyword evidence="2" id="KW-1185">Reference proteome</keyword>
<organism evidence="1 2">
    <name type="scientific">Evansella tamaricis</name>
    <dbReference type="NCBI Taxonomy" id="2069301"/>
    <lineage>
        <taxon>Bacteria</taxon>
        <taxon>Bacillati</taxon>
        <taxon>Bacillota</taxon>
        <taxon>Bacilli</taxon>
        <taxon>Bacillales</taxon>
        <taxon>Bacillaceae</taxon>
        <taxon>Evansella</taxon>
    </lineage>
</organism>
<gene>
    <name evidence="1" type="ORF">KS419_18160</name>
</gene>
<evidence type="ECO:0000313" key="1">
    <source>
        <dbReference type="EMBL" id="MBU9713657.1"/>
    </source>
</evidence>
<accession>A0ABS6JJ00</accession>
<comment type="caution">
    <text evidence="1">The sequence shown here is derived from an EMBL/GenBank/DDBJ whole genome shotgun (WGS) entry which is preliminary data.</text>
</comment>
<dbReference type="RefSeq" id="WP_217067808.1">
    <property type="nucleotide sequence ID" value="NZ_JAHQCS010000147.1"/>
</dbReference>
<proteinExistence type="predicted"/>
<evidence type="ECO:0008006" key="3">
    <source>
        <dbReference type="Google" id="ProtNLM"/>
    </source>
</evidence>
<dbReference type="Proteomes" id="UP000784880">
    <property type="component" value="Unassembled WGS sequence"/>
</dbReference>
<reference evidence="1 2" key="1">
    <citation type="submission" date="2021-06" db="EMBL/GenBank/DDBJ databases">
        <title>Bacillus sp. RD4P76, an endophyte from a halophyte.</title>
        <authorList>
            <person name="Sun J.-Q."/>
        </authorList>
    </citation>
    <scope>NUCLEOTIDE SEQUENCE [LARGE SCALE GENOMIC DNA]</scope>
    <source>
        <strain evidence="1 2">CGMCC 1.15917</strain>
    </source>
</reference>
<dbReference type="EMBL" id="JAHQCS010000147">
    <property type="protein sequence ID" value="MBU9713657.1"/>
    <property type="molecule type" value="Genomic_DNA"/>
</dbReference>
<name>A0ABS6JJ00_9BACI</name>